<dbReference type="PROSITE" id="PS01011">
    <property type="entry name" value="FOLYLPOLYGLU_SYNT_1"/>
    <property type="match status" value="1"/>
</dbReference>
<evidence type="ECO:0000256" key="2">
    <source>
        <dbReference type="ARBA" id="ARBA00022598"/>
    </source>
</evidence>
<feature type="binding site" evidence="5">
    <location>
        <position position="209"/>
    </location>
    <ligand>
        <name>Zn(2+)</name>
        <dbReference type="ChEBI" id="CHEBI:29105"/>
    </ligand>
</feature>
<feature type="binding site" evidence="5">
    <location>
        <position position="231"/>
    </location>
    <ligand>
        <name>Zn(2+)</name>
        <dbReference type="ChEBI" id="CHEBI:29105"/>
    </ligand>
</feature>
<comment type="catalytic activity">
    <reaction evidence="5">
        <text>beta-D-GlcNAc-(1-&gt;4)-Mur2Ac(oyl-L-Ala-gamma-D-O-P-Glu-L-Lys-D-Ala-D-Ala)-di-trans,octa-cis-undecaprenyl diphosphate + NH4(+) = beta-D-GlcNAc-(1-&gt;4)-Mur2Ac(oyl-L-Ala-D-isoglutaminyl-L-Lys-D-Ala-D-Ala)-di-trans,octa-cis-undecaprenyl diphosphate + phosphate + H(+)</text>
        <dbReference type="Rhea" id="RHEA:57932"/>
        <dbReference type="ChEBI" id="CHEBI:15378"/>
        <dbReference type="ChEBI" id="CHEBI:28938"/>
        <dbReference type="ChEBI" id="CHEBI:43474"/>
        <dbReference type="ChEBI" id="CHEBI:62233"/>
        <dbReference type="ChEBI" id="CHEBI:143132"/>
    </reaction>
</comment>
<feature type="binding site" evidence="5">
    <location>
        <position position="228"/>
    </location>
    <ligand>
        <name>Zn(2+)</name>
        <dbReference type="ChEBI" id="CHEBI:29105"/>
    </ligand>
</feature>
<dbReference type="InterPro" id="IPR013564">
    <property type="entry name" value="MurT_C"/>
</dbReference>
<evidence type="ECO:0000256" key="4">
    <source>
        <dbReference type="ARBA" id="ARBA00022840"/>
    </source>
</evidence>
<sequence length="432" mass="47391">MLKKSLTIGMTKAIQKASKLAGKGGSTTPGVFARKLNPAILKQLRNNVGHVIFITGTNGKTTTSNLLATILQANGKRVINNKEGANLITGITTAFVAPQNLRGTKKFDYAVIEIDEGSIARVLKEIRPDYFVFTNLFKDQVDRFGTEHDLANTLKEVLAQHDLRLVLNGNDPYVSHIASEQQAIYYGFAKDAFNFDAIKNEEHVTCPRCSGELRYDFQLYANLGNFYCASCDYATTPPKYTVTDVGSSQVTINNMDYHCALEGGYNAFNIAAAVAAARELGFSEEQVKKGLRAVALENGRMERFTLNNTEILLNLAKNTAGLDMSLSAIDTLSGTKNVYIGVNNTEYDGTDSSWVNDANYDLIKRADVNDIYCGGSCATDVKQALLAQGFEEHRLHIVTDSPLAEQIVRGADSVLVIPNYTMLEPVRKQLVK</sequence>
<name>A0A078MCY2_9BACL</name>
<keyword evidence="5" id="KW-0573">Peptidoglycan synthesis</keyword>
<dbReference type="GO" id="GO:0005524">
    <property type="term" value="F:ATP binding"/>
    <property type="evidence" value="ECO:0007669"/>
    <property type="project" value="UniProtKB-UniRule"/>
</dbReference>
<dbReference type="GO" id="GO:0008360">
    <property type="term" value="P:regulation of cell shape"/>
    <property type="evidence" value="ECO:0007669"/>
    <property type="project" value="UniProtKB-KW"/>
</dbReference>
<comment type="catalytic activity">
    <reaction evidence="5">
        <text>beta-D-GlcNAc-(1-&gt;4)-Mur2Ac(oyl-L-Ala-gamma-D-Glu-L-Lys-D-Ala-D-Ala)-di-trans,octa-cis-undecaprenyl diphosphate + L-glutamine + ATP + H2O = beta-D-GlcNAc-(1-&gt;4)-Mur2Ac(oyl-L-Ala-D-isoglutaminyl-L-Lys-D-Ala-D-Ala)-di-trans,octa-cis-undecaprenyl diphosphate + L-glutamate + ADP + phosphate + H(+)</text>
        <dbReference type="Rhea" id="RHEA:57928"/>
        <dbReference type="ChEBI" id="CHEBI:15377"/>
        <dbReference type="ChEBI" id="CHEBI:15378"/>
        <dbReference type="ChEBI" id="CHEBI:29985"/>
        <dbReference type="ChEBI" id="CHEBI:30616"/>
        <dbReference type="ChEBI" id="CHEBI:43474"/>
        <dbReference type="ChEBI" id="CHEBI:58359"/>
        <dbReference type="ChEBI" id="CHEBI:60033"/>
        <dbReference type="ChEBI" id="CHEBI:62233"/>
        <dbReference type="ChEBI" id="CHEBI:456216"/>
        <dbReference type="EC" id="6.3.5.13"/>
    </reaction>
</comment>
<dbReference type="InterPro" id="IPR036565">
    <property type="entry name" value="Mur-like_cat_sf"/>
</dbReference>
<protein>
    <recommendedName>
        <fullName evidence="5">Lipid II isoglutaminyl synthase (glutamine-hydrolyzing) subunit MurT</fullName>
        <ecNumber evidence="5">6.3.5.13</ecNumber>
    </recommendedName>
</protein>
<dbReference type="GO" id="GO:0140282">
    <property type="term" value="F:carbon-nitrogen ligase activity on lipid II"/>
    <property type="evidence" value="ECO:0007669"/>
    <property type="project" value="UniProtKB-UniRule"/>
</dbReference>
<dbReference type="HAMAP" id="MF_02214">
    <property type="entry name" value="Lipid_II_synth_MurT"/>
    <property type="match status" value="1"/>
</dbReference>
<evidence type="ECO:0000256" key="3">
    <source>
        <dbReference type="ARBA" id="ARBA00022741"/>
    </source>
</evidence>
<dbReference type="GO" id="GO:0004326">
    <property type="term" value="F:tetrahydrofolylpolyglutamate synthase activity"/>
    <property type="evidence" value="ECO:0007669"/>
    <property type="project" value="InterPro"/>
</dbReference>
<dbReference type="AlphaFoldDB" id="A0A078MCY2"/>
<feature type="domain" description="Mur ligase central" evidence="6">
    <location>
        <begin position="54"/>
        <end position="277"/>
    </location>
</feature>
<dbReference type="EMBL" id="LN483075">
    <property type="protein sequence ID" value="CEA04069.1"/>
    <property type="molecule type" value="Genomic_DNA"/>
</dbReference>
<keyword evidence="5" id="KW-0479">Metal-binding</keyword>
<proteinExistence type="inferred from homology"/>
<dbReference type="PANTHER" id="PTHR23135">
    <property type="entry name" value="MUR LIGASE FAMILY MEMBER"/>
    <property type="match status" value="1"/>
</dbReference>
<evidence type="ECO:0000256" key="5">
    <source>
        <dbReference type="HAMAP-Rule" id="MF_02214"/>
    </source>
</evidence>
<organism evidence="8">
    <name type="scientific">Metalysinibacillus saudimassiliensis</name>
    <dbReference type="NCBI Taxonomy" id="1461583"/>
    <lineage>
        <taxon>Bacteria</taxon>
        <taxon>Bacillati</taxon>
        <taxon>Bacillota</taxon>
        <taxon>Bacilli</taxon>
        <taxon>Bacillales</taxon>
        <taxon>Caryophanaceae</taxon>
        <taxon>Metalysinibacillus</taxon>
    </lineage>
</organism>
<feature type="active site" evidence="5">
    <location>
        <position position="351"/>
    </location>
</feature>
<gene>
    <name evidence="8" type="primary">murD_2</name>
    <name evidence="5" type="synonym">murT</name>
    <name evidence="8" type="ORF">BN1050_01804</name>
</gene>
<feature type="domain" description="Lipid II isoglutaminyl synthase (glutamine-hydrolyzing) subunit MurT C-terminal" evidence="7">
    <location>
        <begin position="315"/>
        <end position="423"/>
    </location>
</feature>
<accession>A0A078MCY2</accession>
<evidence type="ECO:0000313" key="8">
    <source>
        <dbReference type="EMBL" id="CEA04069.1"/>
    </source>
</evidence>
<comment type="catalytic activity">
    <reaction evidence="5">
        <text>beta-D-GlcNAc-(1-&gt;4)-Mur2Ac(oyl-L-Ala-gamma-D-Glu-L-Lys-D-Ala-D-Ala)-di-trans,octa-cis-undecaprenyl diphosphate + ATP = beta-D-GlcNAc-(1-&gt;4)-Mur2Ac(oyl-L-Ala-gamma-D-O-P-Glu-L-Lys-D-Ala-D-Ala)-di-trans,octa-cis-undecaprenyl diphosphate + ADP</text>
        <dbReference type="Rhea" id="RHEA:59488"/>
        <dbReference type="ChEBI" id="CHEBI:30616"/>
        <dbReference type="ChEBI" id="CHEBI:60033"/>
        <dbReference type="ChEBI" id="CHEBI:143132"/>
        <dbReference type="ChEBI" id="CHEBI:456216"/>
    </reaction>
</comment>
<dbReference type="Pfam" id="PF08245">
    <property type="entry name" value="Mur_ligase_M"/>
    <property type="match status" value="1"/>
</dbReference>
<dbReference type="InterPro" id="IPR013221">
    <property type="entry name" value="Mur_ligase_cen"/>
</dbReference>
<dbReference type="SUPFAM" id="SSF53623">
    <property type="entry name" value="MurD-like peptide ligases, catalytic domain"/>
    <property type="match status" value="1"/>
</dbReference>
<reference evidence="8" key="1">
    <citation type="submission" date="2014-07" db="EMBL/GenBank/DDBJ databases">
        <authorList>
            <person name="Urmite Genomes Urmite Genomes"/>
        </authorList>
    </citation>
    <scope>NUCLEOTIDE SEQUENCE</scope>
    <source>
        <strain evidence="8">13S34_air</strain>
    </source>
</reference>
<evidence type="ECO:0000259" key="7">
    <source>
        <dbReference type="Pfam" id="PF08353"/>
    </source>
</evidence>
<evidence type="ECO:0000259" key="6">
    <source>
        <dbReference type="Pfam" id="PF08245"/>
    </source>
</evidence>
<dbReference type="Gene3D" id="3.40.1190.10">
    <property type="entry name" value="Mur-like, catalytic domain"/>
    <property type="match status" value="1"/>
</dbReference>
<dbReference type="GO" id="GO:0009252">
    <property type="term" value="P:peptidoglycan biosynthetic process"/>
    <property type="evidence" value="ECO:0007669"/>
    <property type="project" value="UniProtKB-UniRule"/>
</dbReference>
<dbReference type="UniPathway" id="UPA00219"/>
<keyword evidence="5" id="KW-0133">Cell shape</keyword>
<comment type="subunit">
    <text evidence="5">Forms a heterodimer with GatD.</text>
</comment>
<feature type="binding site" evidence="5">
    <location>
        <position position="206"/>
    </location>
    <ligand>
        <name>Zn(2+)</name>
        <dbReference type="ChEBI" id="CHEBI:29105"/>
    </ligand>
</feature>
<comment type="similarity">
    <text evidence="5">Belongs to the MurCDEF family. MurT subfamily.</text>
</comment>
<keyword evidence="3 5" id="KW-0547">Nucleotide-binding</keyword>
<keyword evidence="2 5" id="KW-0436">Ligase</keyword>
<dbReference type="Pfam" id="PF08353">
    <property type="entry name" value="MurT_C"/>
    <property type="match status" value="1"/>
</dbReference>
<dbReference type="PANTHER" id="PTHR23135:SF7">
    <property type="entry name" value="LIPID II ISOGLUTAMINYL SYNTHASE (GLUTAMINE-HYDROLYZING) SUBUNIT MURT"/>
    <property type="match status" value="1"/>
</dbReference>
<keyword evidence="5" id="KW-0862">Zinc</keyword>
<comment type="function">
    <text evidence="5">The lipid II isoglutaminyl synthase complex catalyzes the formation of alpha-D-isoglutamine in the cell wall lipid II stem peptide. The MurT subunit catalyzes the ATP-dependent amidation of D-glutamate residue of lipid II, converting it to an isoglutamine residue.</text>
</comment>
<dbReference type="HOGENOM" id="CLU_041534_0_0_9"/>
<dbReference type="InterPro" id="IPR043703">
    <property type="entry name" value="Lipid_II_synth_MurT"/>
</dbReference>
<dbReference type="InterPro" id="IPR018109">
    <property type="entry name" value="Folylpolyglutamate_synth_CS"/>
</dbReference>
<keyword evidence="4 5" id="KW-0067">ATP-binding</keyword>
<dbReference type="PATRIC" id="fig|1461583.4.peg.1730"/>
<evidence type="ECO:0000256" key="1">
    <source>
        <dbReference type="ARBA" id="ARBA00004752"/>
    </source>
</evidence>
<dbReference type="GO" id="GO:0071555">
    <property type="term" value="P:cell wall organization"/>
    <property type="evidence" value="ECO:0007669"/>
    <property type="project" value="UniProtKB-KW"/>
</dbReference>
<dbReference type="EC" id="6.3.5.13" evidence="5"/>
<keyword evidence="5" id="KW-0961">Cell wall biogenesis/degradation</keyword>
<comment type="pathway">
    <text evidence="1 5">Cell wall biogenesis; peptidoglycan biosynthesis.</text>
</comment>
<dbReference type="GO" id="GO:0008270">
    <property type="term" value="F:zinc ion binding"/>
    <property type="evidence" value="ECO:0007669"/>
    <property type="project" value="UniProtKB-UniRule"/>
</dbReference>